<protein>
    <submittedName>
        <fullName evidence="1">Uncharacterized protein</fullName>
    </submittedName>
</protein>
<sequence>MLITLCFNKNSDVVMLKRNRKFRVKCNSAKMRYACRFLTQAASFFFYFF</sequence>
<dbReference type="HOGENOM" id="CLU_215955_0_0_6"/>
<dbReference type="PATRIC" id="fig|1197719.3.peg.3930"/>
<evidence type="ECO:0000313" key="1">
    <source>
        <dbReference type="EMBL" id="AGR61122.1"/>
    </source>
</evidence>
<gene>
    <name evidence="1" type="ORF">A464_3938</name>
</gene>
<dbReference type="KEGG" id="sbz:A464_3938"/>
<accession>S5NLL2</accession>
<reference evidence="1 2" key="1">
    <citation type="submission" date="2013-07" db="EMBL/GenBank/DDBJ databases">
        <title>Genome sequence of Salmonella bongori N268-08 - a rare clinical isolate.</title>
        <authorList>
            <person name="Marti R."/>
            <person name="Hagens S."/>
            <person name="Loessner M.J."/>
            <person name="Klumpp J."/>
        </authorList>
    </citation>
    <scope>NUCLEOTIDE SEQUENCE [LARGE SCALE GENOMIC DNA]</scope>
    <source>
        <strain evidence="1 2">N268-08</strain>
    </source>
</reference>
<dbReference type="Proteomes" id="UP000015042">
    <property type="component" value="Chromosome"/>
</dbReference>
<dbReference type="EMBL" id="CP006608">
    <property type="protein sequence ID" value="AGR61122.1"/>
    <property type="molecule type" value="Genomic_DNA"/>
</dbReference>
<evidence type="ECO:0000313" key="2">
    <source>
        <dbReference type="Proteomes" id="UP000015042"/>
    </source>
</evidence>
<proteinExistence type="predicted"/>
<dbReference type="AlphaFoldDB" id="S5NLL2"/>
<name>S5NLL2_SALBN</name>
<organism evidence="1 2">
    <name type="scientific">Salmonella bongori N268-08</name>
    <dbReference type="NCBI Taxonomy" id="1197719"/>
    <lineage>
        <taxon>Bacteria</taxon>
        <taxon>Pseudomonadati</taxon>
        <taxon>Pseudomonadota</taxon>
        <taxon>Gammaproteobacteria</taxon>
        <taxon>Enterobacterales</taxon>
        <taxon>Enterobacteriaceae</taxon>
        <taxon>Salmonella</taxon>
    </lineage>
</organism>